<dbReference type="SUPFAM" id="SSF46785">
    <property type="entry name" value="Winged helix' DNA-binding domain"/>
    <property type="match status" value="1"/>
</dbReference>
<keyword evidence="3" id="KW-0238">DNA-binding</keyword>
<dbReference type="PROSITE" id="PS50931">
    <property type="entry name" value="HTH_LYSR"/>
    <property type="match status" value="1"/>
</dbReference>
<dbReference type="AlphaFoldDB" id="A0A1X7FLR8"/>
<dbReference type="InterPro" id="IPR036388">
    <property type="entry name" value="WH-like_DNA-bd_sf"/>
</dbReference>
<evidence type="ECO:0000256" key="1">
    <source>
        <dbReference type="ARBA" id="ARBA00009437"/>
    </source>
</evidence>
<dbReference type="EMBL" id="FXAH01000009">
    <property type="protein sequence ID" value="SMF53773.1"/>
    <property type="molecule type" value="Genomic_DNA"/>
</dbReference>
<gene>
    <name evidence="6" type="ORF">SAMN06295900_109149</name>
</gene>
<dbReference type="PANTHER" id="PTHR30126:SF39">
    <property type="entry name" value="HTH-TYPE TRANSCRIPTIONAL REGULATOR CYSL"/>
    <property type="match status" value="1"/>
</dbReference>
<dbReference type="InterPro" id="IPR000847">
    <property type="entry name" value="LysR_HTH_N"/>
</dbReference>
<keyword evidence="2" id="KW-0805">Transcription regulation</keyword>
<evidence type="ECO:0000256" key="3">
    <source>
        <dbReference type="ARBA" id="ARBA00023125"/>
    </source>
</evidence>
<dbReference type="SUPFAM" id="SSF53850">
    <property type="entry name" value="Periplasmic binding protein-like II"/>
    <property type="match status" value="1"/>
</dbReference>
<dbReference type="GO" id="GO:0003700">
    <property type="term" value="F:DNA-binding transcription factor activity"/>
    <property type="evidence" value="ECO:0007669"/>
    <property type="project" value="InterPro"/>
</dbReference>
<dbReference type="Gene3D" id="3.40.190.10">
    <property type="entry name" value="Periplasmic binding protein-like II"/>
    <property type="match status" value="2"/>
</dbReference>
<reference evidence="7" key="1">
    <citation type="submission" date="2017-04" db="EMBL/GenBank/DDBJ databases">
        <authorList>
            <person name="Varghese N."/>
            <person name="Submissions S."/>
        </authorList>
    </citation>
    <scope>NUCLEOTIDE SEQUENCE [LARGE SCALE GENOMIC DNA]</scope>
    <source>
        <strain evidence="7">Ballard 720</strain>
    </source>
</reference>
<feature type="domain" description="HTH lysR-type" evidence="5">
    <location>
        <begin position="16"/>
        <end position="73"/>
    </location>
</feature>
<dbReference type="PANTHER" id="PTHR30126">
    <property type="entry name" value="HTH-TYPE TRANSCRIPTIONAL REGULATOR"/>
    <property type="match status" value="1"/>
</dbReference>
<dbReference type="STRING" id="28094.SAMN06295900_109149"/>
<dbReference type="CDD" id="cd05466">
    <property type="entry name" value="PBP2_LTTR_substrate"/>
    <property type="match status" value="1"/>
</dbReference>
<sequence>MRQLNYVDIDYAEKFVNTRDLEAFVSVVDHGSLVRAAAQLHLTQPGLTRRIQNLETSLGMPLLDRQSKPLKPTVAGREAYALARTVLSALDDLLALGKSDSEPTGELRIGVPPFLSELSLETPIDRLRGSFPRLTLRVTAAWSPALLERAVRAEVDAAVVMMPESVALPESLSTTLLARQPTVIVAGRALGLMPDGPGGMTKPRFALAQLSRYPWVLNQDGCGMRSALSRALHREGLPFDVAVEAFGSDLQLSLVARGVGLGIATPAVLERSPYRDALQPLDVSDFSGGLNVWLVHGSLPGRLARPVALLRETLGEVLAATGCERPAAVIGTPA</sequence>
<comment type="similarity">
    <text evidence="1">Belongs to the LysR transcriptional regulatory family.</text>
</comment>
<dbReference type="FunFam" id="1.10.10.10:FF:000001">
    <property type="entry name" value="LysR family transcriptional regulator"/>
    <property type="match status" value="1"/>
</dbReference>
<evidence type="ECO:0000256" key="2">
    <source>
        <dbReference type="ARBA" id="ARBA00023015"/>
    </source>
</evidence>
<name>A0A1X7FLR8_TRICW</name>
<proteinExistence type="inferred from homology"/>
<evidence type="ECO:0000259" key="5">
    <source>
        <dbReference type="PROSITE" id="PS50931"/>
    </source>
</evidence>
<accession>A0A1X7FLR8</accession>
<evidence type="ECO:0000313" key="6">
    <source>
        <dbReference type="EMBL" id="SMF53773.1"/>
    </source>
</evidence>
<evidence type="ECO:0000256" key="4">
    <source>
        <dbReference type="ARBA" id="ARBA00023163"/>
    </source>
</evidence>
<dbReference type="GO" id="GO:0000976">
    <property type="term" value="F:transcription cis-regulatory region binding"/>
    <property type="evidence" value="ECO:0007669"/>
    <property type="project" value="TreeGrafter"/>
</dbReference>
<dbReference type="Gene3D" id="1.10.10.10">
    <property type="entry name" value="Winged helix-like DNA-binding domain superfamily/Winged helix DNA-binding domain"/>
    <property type="match status" value="1"/>
</dbReference>
<dbReference type="InterPro" id="IPR005119">
    <property type="entry name" value="LysR_subst-bd"/>
</dbReference>
<dbReference type="InterPro" id="IPR036390">
    <property type="entry name" value="WH_DNA-bd_sf"/>
</dbReference>
<keyword evidence="7" id="KW-1185">Reference proteome</keyword>
<evidence type="ECO:0000313" key="7">
    <source>
        <dbReference type="Proteomes" id="UP000192911"/>
    </source>
</evidence>
<keyword evidence="4" id="KW-0804">Transcription</keyword>
<protein>
    <submittedName>
        <fullName evidence="6">Transcriptional regulator, LysR family</fullName>
    </submittedName>
</protein>
<dbReference type="Pfam" id="PF00126">
    <property type="entry name" value="HTH_1"/>
    <property type="match status" value="1"/>
</dbReference>
<dbReference type="Proteomes" id="UP000192911">
    <property type="component" value="Unassembled WGS sequence"/>
</dbReference>
<organism evidence="6 7">
    <name type="scientific">Trinickia caryophylli</name>
    <name type="common">Paraburkholderia caryophylli</name>
    <dbReference type="NCBI Taxonomy" id="28094"/>
    <lineage>
        <taxon>Bacteria</taxon>
        <taxon>Pseudomonadati</taxon>
        <taxon>Pseudomonadota</taxon>
        <taxon>Betaproteobacteria</taxon>
        <taxon>Burkholderiales</taxon>
        <taxon>Burkholderiaceae</taxon>
        <taxon>Trinickia</taxon>
    </lineage>
</organism>
<dbReference type="Pfam" id="PF03466">
    <property type="entry name" value="LysR_substrate"/>
    <property type="match status" value="1"/>
</dbReference>
<dbReference type="PRINTS" id="PR00039">
    <property type="entry name" value="HTHLYSR"/>
</dbReference>